<accession>A0A8J3DHJ4</accession>
<evidence type="ECO:0000313" key="8">
    <source>
        <dbReference type="EMBL" id="GHC67581.1"/>
    </source>
</evidence>
<reference evidence="8" key="1">
    <citation type="journal article" date="2014" name="Int. J. Syst. Evol. Microbiol.">
        <title>Complete genome sequence of Corynebacterium casei LMG S-19264T (=DSM 44701T), isolated from a smear-ripened cheese.</title>
        <authorList>
            <consortium name="US DOE Joint Genome Institute (JGI-PGF)"/>
            <person name="Walter F."/>
            <person name="Albersmeier A."/>
            <person name="Kalinowski J."/>
            <person name="Ruckert C."/>
        </authorList>
    </citation>
    <scope>NUCLEOTIDE SEQUENCE</scope>
    <source>
        <strain evidence="8">KCTC 42097</strain>
    </source>
</reference>
<evidence type="ECO:0000256" key="5">
    <source>
        <dbReference type="SAM" id="SignalP"/>
    </source>
</evidence>
<protein>
    <recommendedName>
        <fullName evidence="10">Heat shock protein HslJ</fullName>
    </recommendedName>
</protein>
<sequence>MRNQTFVSIAFLSAAMLASTAGSAWAISTQTATPTGSWTLAEIDGEEVQAERVPTLDIVDTGDVSGVGGCNRFAGKAEIRDDEMSFGALASTKMACDETAMQLEQVYLKAFETVASWKLEEDQSKLILADTQGQPVLVFGRTTKGAAITIDIPDATEQAQSQSSTYDCNGTQVEVTYINAGSVSLATLTIGNEFVVAANVITGSGARYAGDRFIWHAKGGADATLEDLTKGEDAAPVACVVAG</sequence>
<keyword evidence="9" id="KW-1185">Reference proteome</keyword>
<dbReference type="InterPro" id="IPR038670">
    <property type="entry name" value="HslJ-like_sf"/>
</dbReference>
<organism evidence="8 9">
    <name type="scientific">Limoniibacter endophyticus</name>
    <dbReference type="NCBI Taxonomy" id="1565040"/>
    <lineage>
        <taxon>Bacteria</taxon>
        <taxon>Pseudomonadati</taxon>
        <taxon>Pseudomonadota</taxon>
        <taxon>Alphaproteobacteria</taxon>
        <taxon>Hyphomicrobiales</taxon>
        <taxon>Bartonellaceae</taxon>
        <taxon>Limoniibacter</taxon>
    </lineage>
</organism>
<name>A0A8J3DHJ4_9HYPH</name>
<dbReference type="PANTHER" id="PTHR35535:SF1">
    <property type="entry name" value="HEAT SHOCK PROTEIN HSLJ"/>
    <property type="match status" value="1"/>
</dbReference>
<feature type="domain" description="DUF306" evidence="6">
    <location>
        <begin position="34"/>
        <end position="139"/>
    </location>
</feature>
<proteinExistence type="predicted"/>
<evidence type="ECO:0008006" key="10">
    <source>
        <dbReference type="Google" id="ProtNLM"/>
    </source>
</evidence>
<dbReference type="SUPFAM" id="SSF141488">
    <property type="entry name" value="YdhA-like"/>
    <property type="match status" value="1"/>
</dbReference>
<evidence type="ECO:0000256" key="1">
    <source>
        <dbReference type="ARBA" id="ARBA00022729"/>
    </source>
</evidence>
<keyword evidence="4" id="KW-0449">Lipoprotein</keyword>
<evidence type="ECO:0000256" key="4">
    <source>
        <dbReference type="ARBA" id="ARBA00023288"/>
    </source>
</evidence>
<feature type="domain" description="C-type lysozyme inhibitor" evidence="7">
    <location>
        <begin position="166"/>
        <end position="231"/>
    </location>
</feature>
<dbReference type="Pfam" id="PF09864">
    <property type="entry name" value="MliC"/>
    <property type="match status" value="1"/>
</dbReference>
<reference evidence="8" key="2">
    <citation type="submission" date="2020-09" db="EMBL/GenBank/DDBJ databases">
        <authorList>
            <person name="Sun Q."/>
            <person name="Kim S."/>
        </authorList>
    </citation>
    <scope>NUCLEOTIDE SEQUENCE</scope>
    <source>
        <strain evidence="8">KCTC 42097</strain>
    </source>
</reference>
<feature type="signal peptide" evidence="5">
    <location>
        <begin position="1"/>
        <end position="26"/>
    </location>
</feature>
<evidence type="ECO:0000313" key="9">
    <source>
        <dbReference type="Proteomes" id="UP000641137"/>
    </source>
</evidence>
<dbReference type="InterPro" id="IPR036328">
    <property type="entry name" value="MliC_sf"/>
</dbReference>
<dbReference type="InterPro" id="IPR053147">
    <property type="entry name" value="Hsp_HslJ-like"/>
</dbReference>
<keyword evidence="1 5" id="KW-0732">Signal</keyword>
<dbReference type="Gene3D" id="2.40.128.270">
    <property type="match status" value="1"/>
</dbReference>
<dbReference type="InterPro" id="IPR005184">
    <property type="entry name" value="DUF306_Meta_HslJ"/>
</dbReference>
<dbReference type="Proteomes" id="UP000641137">
    <property type="component" value="Unassembled WGS sequence"/>
</dbReference>
<dbReference type="RefSeq" id="WP_244636621.1">
    <property type="nucleotide sequence ID" value="NZ_BMZO01000003.1"/>
</dbReference>
<evidence type="ECO:0000259" key="6">
    <source>
        <dbReference type="Pfam" id="PF03724"/>
    </source>
</evidence>
<keyword evidence="2" id="KW-0472">Membrane</keyword>
<dbReference type="Gene3D" id="2.40.128.200">
    <property type="match status" value="1"/>
</dbReference>
<dbReference type="PANTHER" id="PTHR35535">
    <property type="entry name" value="HEAT SHOCK PROTEIN HSLJ"/>
    <property type="match status" value="1"/>
</dbReference>
<keyword evidence="3" id="KW-0564">Palmitate</keyword>
<evidence type="ECO:0000256" key="2">
    <source>
        <dbReference type="ARBA" id="ARBA00023136"/>
    </source>
</evidence>
<evidence type="ECO:0000256" key="3">
    <source>
        <dbReference type="ARBA" id="ARBA00023139"/>
    </source>
</evidence>
<dbReference type="EMBL" id="BMZO01000003">
    <property type="protein sequence ID" value="GHC67581.1"/>
    <property type="molecule type" value="Genomic_DNA"/>
</dbReference>
<evidence type="ECO:0000259" key="7">
    <source>
        <dbReference type="Pfam" id="PF09864"/>
    </source>
</evidence>
<comment type="caution">
    <text evidence="8">The sequence shown here is derived from an EMBL/GenBank/DDBJ whole genome shotgun (WGS) entry which is preliminary data.</text>
</comment>
<feature type="chain" id="PRO_5035243281" description="Heat shock protein HslJ" evidence="5">
    <location>
        <begin position="27"/>
        <end position="243"/>
    </location>
</feature>
<dbReference type="InterPro" id="IPR018660">
    <property type="entry name" value="MliC"/>
</dbReference>
<dbReference type="AlphaFoldDB" id="A0A8J3DHJ4"/>
<dbReference type="Pfam" id="PF03724">
    <property type="entry name" value="META"/>
    <property type="match status" value="1"/>
</dbReference>
<gene>
    <name evidence="8" type="ORF">GCM10010136_11750</name>
</gene>